<sequence>MASLRFFQALSKGNIGARDAVFRNMPYDSASILAEASKAVIQYKDSDVQPTDVRVANIGRNACGEADVVLQIAGSWQKRSLTGGAAWIMKDECLQKIHGSCLQTFGVSALEMDALACLHGVKWAASQRLHNVSIYT</sequence>
<protein>
    <submittedName>
        <fullName evidence="2 3">Uncharacterized protein LOC110777786</fullName>
    </submittedName>
</protein>
<dbReference type="KEGG" id="soe:110777786"/>
<keyword evidence="1" id="KW-1185">Reference proteome</keyword>
<dbReference type="RefSeq" id="XP_021838063.1">
    <property type="nucleotide sequence ID" value="XM_021982371.1"/>
</dbReference>
<evidence type="ECO:0000313" key="1">
    <source>
        <dbReference type="Proteomes" id="UP000813463"/>
    </source>
</evidence>
<reference evidence="2 3" key="2">
    <citation type="submission" date="2025-04" db="UniProtKB">
        <authorList>
            <consortium name="RefSeq"/>
        </authorList>
    </citation>
    <scope>IDENTIFICATION</scope>
</reference>
<dbReference type="GeneID" id="110777786"/>
<name>A0A9R0HVZ6_SPIOL</name>
<dbReference type="Proteomes" id="UP000813463">
    <property type="component" value="Chromosome 5"/>
</dbReference>
<proteinExistence type="predicted"/>
<evidence type="ECO:0000313" key="3">
    <source>
        <dbReference type="RefSeq" id="XP_021838063.1"/>
    </source>
</evidence>
<evidence type="ECO:0000313" key="2">
    <source>
        <dbReference type="RefSeq" id="XP_021838062.1"/>
    </source>
</evidence>
<organism evidence="1 2">
    <name type="scientific">Spinacia oleracea</name>
    <name type="common">Spinach</name>
    <dbReference type="NCBI Taxonomy" id="3562"/>
    <lineage>
        <taxon>Eukaryota</taxon>
        <taxon>Viridiplantae</taxon>
        <taxon>Streptophyta</taxon>
        <taxon>Embryophyta</taxon>
        <taxon>Tracheophyta</taxon>
        <taxon>Spermatophyta</taxon>
        <taxon>Magnoliopsida</taxon>
        <taxon>eudicotyledons</taxon>
        <taxon>Gunneridae</taxon>
        <taxon>Pentapetalae</taxon>
        <taxon>Caryophyllales</taxon>
        <taxon>Chenopodiaceae</taxon>
        <taxon>Chenopodioideae</taxon>
        <taxon>Anserineae</taxon>
        <taxon>Spinacia</taxon>
    </lineage>
</organism>
<accession>A0A9R0HVZ6</accession>
<gene>
    <name evidence="2 3" type="primary">LOC110777786</name>
</gene>
<reference evidence="1" key="1">
    <citation type="journal article" date="2021" name="Nat. Commun.">
        <title>Genomic analyses provide insights into spinach domestication and the genetic basis of agronomic traits.</title>
        <authorList>
            <person name="Cai X."/>
            <person name="Sun X."/>
            <person name="Xu C."/>
            <person name="Sun H."/>
            <person name="Wang X."/>
            <person name="Ge C."/>
            <person name="Zhang Z."/>
            <person name="Wang Q."/>
            <person name="Fei Z."/>
            <person name="Jiao C."/>
            <person name="Wang Q."/>
        </authorList>
    </citation>
    <scope>NUCLEOTIDE SEQUENCE [LARGE SCALE GENOMIC DNA]</scope>
    <source>
        <strain evidence="1">cv. Varoflay</strain>
    </source>
</reference>
<dbReference type="OrthoDB" id="10346833at2759"/>
<dbReference type="RefSeq" id="XP_021838062.1">
    <property type="nucleotide sequence ID" value="XM_021982370.1"/>
</dbReference>
<dbReference type="AlphaFoldDB" id="A0A9R0HVZ6"/>